<dbReference type="KEGG" id="tuz:TUZN_1688"/>
<name>F2L335_THEU7</name>
<protein>
    <submittedName>
        <fullName evidence="1">Uncharacterized protein</fullName>
    </submittedName>
</protein>
<dbReference type="EMBL" id="CP002590">
    <property type="protein sequence ID" value="AEA13154.1"/>
    <property type="molecule type" value="Genomic_DNA"/>
</dbReference>
<gene>
    <name evidence="1" type="ordered locus">TUZN_1688</name>
</gene>
<dbReference type="Proteomes" id="UP000008138">
    <property type="component" value="Chromosome"/>
</dbReference>
<proteinExistence type="predicted"/>
<dbReference type="AlphaFoldDB" id="F2L335"/>
<dbReference type="HOGENOM" id="CLU_2613772_0_0_2"/>
<evidence type="ECO:0000313" key="2">
    <source>
        <dbReference type="Proteomes" id="UP000008138"/>
    </source>
</evidence>
<organism evidence="1 2">
    <name type="scientific">Thermoproteus uzoniensis (strain 768-20)</name>
    <dbReference type="NCBI Taxonomy" id="999630"/>
    <lineage>
        <taxon>Archaea</taxon>
        <taxon>Thermoproteota</taxon>
        <taxon>Thermoprotei</taxon>
        <taxon>Thermoproteales</taxon>
        <taxon>Thermoproteaceae</taxon>
        <taxon>Thermoproteus</taxon>
    </lineage>
</organism>
<dbReference type="eggNOG" id="arCOG05662">
    <property type="taxonomic scope" value="Archaea"/>
</dbReference>
<dbReference type="OrthoDB" id="27956at2157"/>
<reference key="2">
    <citation type="submission" date="2011-03" db="EMBL/GenBank/DDBJ databases">
        <title>Complete genome sequence of the thermoacidophilic crenarchaeon Thermoproteus uzoniensis 768-20.</title>
        <authorList>
            <person name="Mardanov A.V."/>
            <person name="Gumerov V.M."/>
            <person name="Beletsky A.V."/>
            <person name="Prokofeva M.I."/>
            <person name="Bonch-Osmolovskaya E.A."/>
            <person name="Ravin N.V."/>
            <person name="Skryabin K.G."/>
        </authorList>
    </citation>
    <scope>NUCLEOTIDE SEQUENCE</scope>
    <source>
        <strain>768-20</strain>
    </source>
</reference>
<dbReference type="STRING" id="999630.TUZN_1688"/>
<keyword evidence="2" id="KW-1185">Reference proteome</keyword>
<sequence length="79" mass="8792">MIVRLIYIKDTAIVEARDLSTCGDAFALKIEGRYVSVCGNTYELSEEIPKFRKGVLKAADGVFLVECDEDMNCLAARSR</sequence>
<dbReference type="GeneID" id="10361207"/>
<accession>F2L335</accession>
<reference evidence="1 2" key="1">
    <citation type="journal article" date="2011" name="J. Bacteriol.">
        <title>Complete genome sequence of the thermoacidophilic crenarchaeon Thermoproteus uzoniensis 768-20.</title>
        <authorList>
            <person name="Mardanov A.V."/>
            <person name="Gumerov V.M."/>
            <person name="Beletsky A.V."/>
            <person name="Prokofeva M.I."/>
            <person name="Bonch-Osmolovskaya E.A."/>
            <person name="Ravin N.V."/>
            <person name="Skryabin K.G."/>
        </authorList>
    </citation>
    <scope>NUCLEOTIDE SEQUENCE [LARGE SCALE GENOMIC DNA]</scope>
    <source>
        <strain evidence="1 2">768-20</strain>
    </source>
</reference>
<dbReference type="RefSeq" id="WP_013680489.1">
    <property type="nucleotide sequence ID" value="NC_015315.1"/>
</dbReference>
<evidence type="ECO:0000313" key="1">
    <source>
        <dbReference type="EMBL" id="AEA13154.1"/>
    </source>
</evidence>